<comment type="caution">
    <text evidence="1">The sequence shown here is derived from an EMBL/GenBank/DDBJ whole genome shotgun (WGS) entry which is preliminary data.</text>
</comment>
<evidence type="ECO:0000313" key="1">
    <source>
        <dbReference type="EMBL" id="TWG16531.1"/>
    </source>
</evidence>
<evidence type="ECO:0000313" key="2">
    <source>
        <dbReference type="Proteomes" id="UP000317685"/>
    </source>
</evidence>
<dbReference type="Proteomes" id="UP000317685">
    <property type="component" value="Unassembled WGS sequence"/>
</dbReference>
<reference evidence="1 2" key="1">
    <citation type="submission" date="2019-06" db="EMBL/GenBank/DDBJ databases">
        <title>Sequencing the genomes of 1000 actinobacteria strains.</title>
        <authorList>
            <person name="Klenk H.-P."/>
        </authorList>
    </citation>
    <scope>NUCLEOTIDE SEQUENCE [LARGE SCALE GENOMIC DNA]</scope>
    <source>
        <strain evidence="1 2">DSM 45885</strain>
    </source>
</reference>
<dbReference type="RefSeq" id="WP_145779590.1">
    <property type="nucleotide sequence ID" value="NZ_VIWZ01000001.1"/>
</dbReference>
<organism evidence="1 2">
    <name type="scientific">Micromonospora taraxaci</name>
    <dbReference type="NCBI Taxonomy" id="1316803"/>
    <lineage>
        <taxon>Bacteria</taxon>
        <taxon>Bacillati</taxon>
        <taxon>Actinomycetota</taxon>
        <taxon>Actinomycetes</taxon>
        <taxon>Micromonosporales</taxon>
        <taxon>Micromonosporaceae</taxon>
        <taxon>Micromonospora</taxon>
    </lineage>
</organism>
<dbReference type="EMBL" id="VIWZ01000001">
    <property type="protein sequence ID" value="TWG16531.1"/>
    <property type="molecule type" value="Genomic_DNA"/>
</dbReference>
<proteinExistence type="predicted"/>
<dbReference type="OrthoDB" id="5108854at2"/>
<name>A0A561VY39_9ACTN</name>
<accession>A0A561VY39</accession>
<dbReference type="AlphaFoldDB" id="A0A561VY39"/>
<gene>
    <name evidence="1" type="ORF">FHU34_111870</name>
</gene>
<keyword evidence="2" id="KW-1185">Reference proteome</keyword>
<protein>
    <submittedName>
        <fullName evidence="1">Uncharacterized protein</fullName>
    </submittedName>
</protein>
<dbReference type="GeneID" id="300127478"/>
<sequence>MTRVYIIETSDGAMIQAADVPSAISGEGVFTDLVEERVRQAASDFTVPDFVFNPRKVLKGGAPKEVTDALIVAGRLALSVQVKTRDPASASGDPAKEERWIRKHAKKGMGQADGSFRIFRLAGGGRFTNRVGREVDIDAEGLVVCNVVVIDHPDPPKVTLDQSGAKNPTLFLLRYEWEFLLGQLRSVYGVHRYVHGVTALPMVPLGDELIRFDQQVMLAGRSLQRPGNRVDAQSALVDPTLPLIQMGRPLPECEVFWRNLYLSISECNFLPEHERIRLEVMAKLDCLPFSMRNAVAVQVISRLENLTSQLDYLVVQEHSSGIQFVFGLTEVHPSECVPLFNALVHLRHSRHPAVGDEEGKLTIGIMFLKAPRNNIGFTISLVPLVGPPSLTAEQVEEIDALFGEVVPIVSDED</sequence>